<dbReference type="RefSeq" id="WP_129197462.1">
    <property type="nucleotide sequence ID" value="NZ_CABHXI010000012.1"/>
</dbReference>
<accession>A0ABX5R2Q2</accession>
<keyword evidence="2" id="KW-1185">Reference proteome</keyword>
<evidence type="ECO:0000313" key="2">
    <source>
        <dbReference type="Proteomes" id="UP000288804"/>
    </source>
</evidence>
<protein>
    <submittedName>
        <fullName evidence="1">Uncharacterized protein</fullName>
    </submittedName>
</protein>
<name>A0ABX5R2Q2_9GAMM</name>
<evidence type="ECO:0000313" key="1">
    <source>
        <dbReference type="EMBL" id="QAX79638.1"/>
    </source>
</evidence>
<gene>
    <name evidence="1" type="ORF">D5F51_14345</name>
</gene>
<dbReference type="Proteomes" id="UP000288804">
    <property type="component" value="Chromosome"/>
</dbReference>
<reference evidence="2" key="1">
    <citation type="submission" date="2018-09" db="EMBL/GenBank/DDBJ databases">
        <title>Yersinia hibernicus sp. nov.</title>
        <authorList>
            <person name="Nguyen S.V."/>
            <person name="Mundanda D.M."/>
            <person name="Anes J."/>
            <person name="Fanning S."/>
        </authorList>
    </citation>
    <scope>NUCLEOTIDE SEQUENCE [LARGE SCALE GENOMIC DNA]</scope>
    <source>
        <strain evidence="2">CFS1934</strain>
    </source>
</reference>
<proteinExistence type="predicted"/>
<dbReference type="EMBL" id="CP032487">
    <property type="protein sequence ID" value="QAX79638.1"/>
    <property type="molecule type" value="Genomic_DNA"/>
</dbReference>
<sequence>MGEQSLTHDELCLIVEKFLRNNGFKVAFHDRFVAAVSTGEQPDAIGFRNLASCLIEAKCSRSDFLADKKKRFRIDPELGMGDWRFFICEPGIINAADLPQGWGLLHVKNGRVYKVHGWPGNALWCSTASKPFKANKQAECDFMYSALRRMQIRGHLSEVYDGFPKPEVSHA</sequence>
<organism evidence="1 2">
    <name type="scientific">Yersinia hibernica</name>
    <dbReference type="NCBI Taxonomy" id="2339259"/>
    <lineage>
        <taxon>Bacteria</taxon>
        <taxon>Pseudomonadati</taxon>
        <taxon>Pseudomonadota</taxon>
        <taxon>Gammaproteobacteria</taxon>
        <taxon>Enterobacterales</taxon>
        <taxon>Yersiniaceae</taxon>
        <taxon>Yersinia</taxon>
    </lineage>
</organism>